<evidence type="ECO:0000313" key="2">
    <source>
        <dbReference type="Proteomes" id="UP001145114"/>
    </source>
</evidence>
<organism evidence="1 2">
    <name type="scientific">Spiromyces aspiralis</name>
    <dbReference type="NCBI Taxonomy" id="68401"/>
    <lineage>
        <taxon>Eukaryota</taxon>
        <taxon>Fungi</taxon>
        <taxon>Fungi incertae sedis</taxon>
        <taxon>Zoopagomycota</taxon>
        <taxon>Kickxellomycotina</taxon>
        <taxon>Kickxellomycetes</taxon>
        <taxon>Kickxellales</taxon>
        <taxon>Kickxellaceae</taxon>
        <taxon>Spiromyces</taxon>
    </lineage>
</organism>
<dbReference type="EMBL" id="JAMZIH010008854">
    <property type="protein sequence ID" value="KAJ1671228.1"/>
    <property type="molecule type" value="Genomic_DNA"/>
</dbReference>
<comment type="caution">
    <text evidence="1">The sequence shown here is derived from an EMBL/GenBank/DDBJ whole genome shotgun (WGS) entry which is preliminary data.</text>
</comment>
<dbReference type="Proteomes" id="UP001145114">
    <property type="component" value="Unassembled WGS sequence"/>
</dbReference>
<protein>
    <submittedName>
        <fullName evidence="1">tRNA pseudouridine synthase 1</fullName>
    </submittedName>
</protein>
<feature type="non-terminal residue" evidence="1">
    <location>
        <position position="1"/>
    </location>
</feature>
<reference evidence="1" key="1">
    <citation type="submission" date="2022-06" db="EMBL/GenBank/DDBJ databases">
        <title>Phylogenomic reconstructions and comparative analyses of Kickxellomycotina fungi.</title>
        <authorList>
            <person name="Reynolds N.K."/>
            <person name="Stajich J.E."/>
            <person name="Barry K."/>
            <person name="Grigoriev I.V."/>
            <person name="Crous P."/>
            <person name="Smith M.E."/>
        </authorList>
    </citation>
    <scope>NUCLEOTIDE SEQUENCE</scope>
    <source>
        <strain evidence="1">RSA 2271</strain>
    </source>
</reference>
<name>A0ACC1HAT3_9FUNG</name>
<proteinExistence type="predicted"/>
<gene>
    <name evidence="1" type="primary">PUS1_2</name>
    <name evidence="1" type="ORF">EV182_007751</name>
</gene>
<evidence type="ECO:0000313" key="1">
    <source>
        <dbReference type="EMBL" id="KAJ1671228.1"/>
    </source>
</evidence>
<accession>A0ACC1HAT3</accession>
<keyword evidence="2" id="KW-1185">Reference proteome</keyword>
<sequence length="238" mass="27854">RKTQITPPVLERVREALKQYEGTHDYMNFTVTRGCNEKNSKRYIHYFTASDPILINGTEWLSLKVKGQSFMLHQIRKMVGLVVLMIRFNTPVRVIGEIFKSPRINIPKAPSLGLLLEQPMFDAYNRHVTTKKHMSQNTEPIKFEPYREAIEKFKQDFIYNEIFGREFETNVFDKWVQWCELFPDQYSYLNDEGVVPESAYVSNQTNKEISNFLANLKAASGIDSQRDDRDDPQSDINE</sequence>